<gene>
    <name evidence="1" type="ORF">FHS79_003479</name>
</gene>
<dbReference type="Proteomes" id="UP000538147">
    <property type="component" value="Unassembled WGS sequence"/>
</dbReference>
<name>A0A841LJX9_9SPHN</name>
<evidence type="ECO:0000313" key="1">
    <source>
        <dbReference type="EMBL" id="MBB6229278.1"/>
    </source>
</evidence>
<protein>
    <submittedName>
        <fullName evidence="1">Uncharacterized protein</fullName>
    </submittedName>
</protein>
<organism evidence="1 2">
    <name type="scientific">Polymorphobacter multimanifer</name>
    <dbReference type="NCBI Taxonomy" id="1070431"/>
    <lineage>
        <taxon>Bacteria</taxon>
        <taxon>Pseudomonadati</taxon>
        <taxon>Pseudomonadota</taxon>
        <taxon>Alphaproteobacteria</taxon>
        <taxon>Sphingomonadales</taxon>
        <taxon>Sphingosinicellaceae</taxon>
        <taxon>Polymorphobacter</taxon>
    </lineage>
</organism>
<accession>A0A841LJX9</accession>
<proteinExistence type="predicted"/>
<keyword evidence="2" id="KW-1185">Reference proteome</keyword>
<comment type="caution">
    <text evidence="1">The sequence shown here is derived from an EMBL/GenBank/DDBJ whole genome shotgun (WGS) entry which is preliminary data.</text>
</comment>
<sequence>MANRDLHHHLGHDLLAAFTALIRLVDEGHGALEISLLFSLASRRLPDEDDD</sequence>
<reference evidence="1 2" key="1">
    <citation type="submission" date="2020-08" db="EMBL/GenBank/DDBJ databases">
        <title>Genomic Encyclopedia of Type Strains, Phase IV (KMG-IV): sequencing the most valuable type-strain genomes for metagenomic binning, comparative biology and taxonomic classification.</title>
        <authorList>
            <person name="Goeker M."/>
        </authorList>
    </citation>
    <scope>NUCLEOTIDE SEQUENCE [LARGE SCALE GENOMIC DNA]</scope>
    <source>
        <strain evidence="1 2">DSM 102189</strain>
    </source>
</reference>
<dbReference type="EMBL" id="JACIIV010000040">
    <property type="protein sequence ID" value="MBB6229278.1"/>
    <property type="molecule type" value="Genomic_DNA"/>
</dbReference>
<dbReference type="AlphaFoldDB" id="A0A841LJX9"/>
<evidence type="ECO:0000313" key="2">
    <source>
        <dbReference type="Proteomes" id="UP000538147"/>
    </source>
</evidence>